<protein>
    <submittedName>
        <fullName evidence="2">Uncharacterized protein</fullName>
    </submittedName>
</protein>
<keyword evidence="3" id="KW-1185">Reference proteome</keyword>
<accession>A0A091DFW1</accession>
<organism evidence="2 3">
    <name type="scientific">Fukomys damarensis</name>
    <name type="common">Damaraland mole rat</name>
    <name type="synonym">Cryptomys damarensis</name>
    <dbReference type="NCBI Taxonomy" id="885580"/>
    <lineage>
        <taxon>Eukaryota</taxon>
        <taxon>Metazoa</taxon>
        <taxon>Chordata</taxon>
        <taxon>Craniata</taxon>
        <taxon>Vertebrata</taxon>
        <taxon>Euteleostomi</taxon>
        <taxon>Mammalia</taxon>
        <taxon>Eutheria</taxon>
        <taxon>Euarchontoglires</taxon>
        <taxon>Glires</taxon>
        <taxon>Rodentia</taxon>
        <taxon>Hystricomorpha</taxon>
        <taxon>Bathyergidae</taxon>
        <taxon>Fukomys</taxon>
    </lineage>
</organism>
<dbReference type="Proteomes" id="UP000028990">
    <property type="component" value="Unassembled WGS sequence"/>
</dbReference>
<gene>
    <name evidence="2" type="ORF">H920_07474</name>
</gene>
<dbReference type="AlphaFoldDB" id="A0A091DFW1"/>
<evidence type="ECO:0000256" key="1">
    <source>
        <dbReference type="SAM" id="MobiDB-lite"/>
    </source>
</evidence>
<reference evidence="2 3" key="1">
    <citation type="submission" date="2013-11" db="EMBL/GenBank/DDBJ databases">
        <title>The Damaraland mole rat (Fukomys damarensis) genome and evolution of African mole rats.</title>
        <authorList>
            <person name="Gladyshev V.N."/>
            <person name="Fang X."/>
        </authorList>
    </citation>
    <scope>NUCLEOTIDE SEQUENCE [LARGE SCALE GENOMIC DNA]</scope>
    <source>
        <tissue evidence="2">Liver</tissue>
    </source>
</reference>
<proteinExistence type="predicted"/>
<sequence>MPNSEYQQILEGQASGSTRGSSPASNAQLQLLLQDAILACTDFTKLIQSGQQAYFSCLIWRPTQQPDYPEGSKVDSRCGLSVC</sequence>
<evidence type="ECO:0000313" key="2">
    <source>
        <dbReference type="EMBL" id="KFO31039.1"/>
    </source>
</evidence>
<dbReference type="EMBL" id="KN122326">
    <property type="protein sequence ID" value="KFO31039.1"/>
    <property type="molecule type" value="Genomic_DNA"/>
</dbReference>
<feature type="compositionally biased region" description="Polar residues" evidence="1">
    <location>
        <begin position="14"/>
        <end position="24"/>
    </location>
</feature>
<evidence type="ECO:0000313" key="3">
    <source>
        <dbReference type="Proteomes" id="UP000028990"/>
    </source>
</evidence>
<name>A0A091DFW1_FUKDA</name>
<feature type="region of interest" description="Disordered" evidence="1">
    <location>
        <begin position="1"/>
        <end position="24"/>
    </location>
</feature>